<evidence type="ECO:0000313" key="2">
    <source>
        <dbReference type="Proteomes" id="UP001519863"/>
    </source>
</evidence>
<keyword evidence="2" id="KW-1185">Reference proteome</keyword>
<protein>
    <submittedName>
        <fullName evidence="1">Uncharacterized protein</fullName>
    </submittedName>
</protein>
<evidence type="ECO:0000313" key="1">
    <source>
        <dbReference type="EMBL" id="MBW6436951.1"/>
    </source>
</evidence>
<sequence>MTRIVEIHVPLTNGRDLSAGSYAFPWIDKIDEFLINLEDEGQVEVYDESEEYGDTYVFFLTGAADPVLLFAASRVASLDGVPAGAFAMLTDENASEIGLGRRIELPLR</sequence>
<organism evidence="1 2">
    <name type="scientific">Actinoplanes hulinensis</name>
    <dbReference type="NCBI Taxonomy" id="1144547"/>
    <lineage>
        <taxon>Bacteria</taxon>
        <taxon>Bacillati</taxon>
        <taxon>Actinomycetota</taxon>
        <taxon>Actinomycetes</taxon>
        <taxon>Micromonosporales</taxon>
        <taxon>Micromonosporaceae</taxon>
        <taxon>Actinoplanes</taxon>
    </lineage>
</organism>
<name>A0ABS7B7E0_9ACTN</name>
<gene>
    <name evidence="1" type="ORF">KZ829_24720</name>
</gene>
<dbReference type="EMBL" id="JAHXZI010000013">
    <property type="protein sequence ID" value="MBW6436951.1"/>
    <property type="molecule type" value="Genomic_DNA"/>
</dbReference>
<reference evidence="1 2" key="1">
    <citation type="journal article" date="2013" name="Antonie Van Leeuwenhoek">
        <title>Actinoplanes hulinensis sp. nov., a novel actinomycete isolated from soybean root (Glycine max (L.) Merr).</title>
        <authorList>
            <person name="Shen Y."/>
            <person name="Liu C."/>
            <person name="Wang X."/>
            <person name="Zhao J."/>
            <person name="Jia F."/>
            <person name="Zhang Y."/>
            <person name="Wang L."/>
            <person name="Yang D."/>
            <person name="Xiang W."/>
        </authorList>
    </citation>
    <scope>NUCLEOTIDE SEQUENCE [LARGE SCALE GENOMIC DNA]</scope>
    <source>
        <strain evidence="1 2">NEAU-M9</strain>
    </source>
</reference>
<dbReference type="Proteomes" id="UP001519863">
    <property type="component" value="Unassembled WGS sequence"/>
</dbReference>
<comment type="caution">
    <text evidence="1">The sequence shown here is derived from an EMBL/GenBank/DDBJ whole genome shotgun (WGS) entry which is preliminary data.</text>
</comment>
<accession>A0ABS7B7E0</accession>
<proteinExistence type="predicted"/>